<dbReference type="STRING" id="273035.SKUN_00913"/>
<dbReference type="OrthoDB" id="390250at2"/>
<feature type="transmembrane region" description="Helical" evidence="1">
    <location>
        <begin position="155"/>
        <end position="174"/>
    </location>
</feature>
<feature type="transmembrane region" description="Helical" evidence="1">
    <location>
        <begin position="59"/>
        <end position="84"/>
    </location>
</feature>
<dbReference type="Proteomes" id="UP000062963">
    <property type="component" value="Chromosome"/>
</dbReference>
<evidence type="ECO:0000256" key="1">
    <source>
        <dbReference type="SAM" id="Phobius"/>
    </source>
</evidence>
<proteinExistence type="predicted"/>
<feature type="transmembrane region" description="Helical" evidence="1">
    <location>
        <begin position="105"/>
        <end position="135"/>
    </location>
</feature>
<protein>
    <submittedName>
        <fullName evidence="2">Uncharacterized protein</fullName>
    </submittedName>
</protein>
<sequence length="617" mass="72206">MLKKGKSNSWYSIISFSIFKISRSMAVWVLVLLSLVLFGAIAIALFLSSTNIYDFLKNFQYGVFIFNNILLLLFVLLVIIKIFGREFEDGTYLLLISKPYSRFTLFFLKLISLWILIIFFLGTIILFALGIGYIGYLIKNDPKYLQVYQNLLLKLFLYSLALSFFASSGILFAVTFLNSQVVLLIVVIFCSLFLVGGMPYSLIMSLANTIDLSFVDSNMTKQPYPVNIIKSTINFKRNLEKKLIKYDNLTSKIWDFYNSWDYDDLDKVFKTRDYENITSDPTLRIKRLEFYQSLGLTKPKEDSYTISQLNKWDKITKYKYDNKDETIFEIINKVGGSNLQMKVNFATNFFFKSPEELDSNNEIHQELLDAINFIGRSAKSWELYLRTNDLNGNSLFYFDLDKSYYSLSSSDSKVGTEERKLSEPNGFNQVNVFRSEFARTGILPVDSEYDNGTEFQDWILNYFGAEDKIEDGFEIKTLYVLREIEINILKKIMDYKLLESVLIKINTEWQKYNDLIQTYELISKINIIEHWNQIWTSSLSYVTFWFEPLQRSNIDFSIQNNYLMSYQDFPITLQQDEKVDLDVLPFLNINLLLYVYLGISGLFLINAYLILRRKNIT</sequence>
<dbReference type="PATRIC" id="fig|273035.7.peg.1118"/>
<dbReference type="EMBL" id="CP010899">
    <property type="protein sequence ID" value="ALA97800.1"/>
    <property type="molecule type" value="Genomic_DNA"/>
</dbReference>
<organism evidence="2 3">
    <name type="scientific">Spiroplasma kunkelii CR2-3x</name>
    <dbReference type="NCBI Taxonomy" id="273035"/>
    <lineage>
        <taxon>Bacteria</taxon>
        <taxon>Bacillati</taxon>
        <taxon>Mycoplasmatota</taxon>
        <taxon>Mollicutes</taxon>
        <taxon>Entomoplasmatales</taxon>
        <taxon>Spiroplasmataceae</taxon>
        <taxon>Spiroplasma</taxon>
    </lineage>
</organism>
<keyword evidence="1" id="KW-0812">Transmembrane</keyword>
<accession>A0A0K2JGU5</accession>
<dbReference type="RefSeq" id="WP_053390988.1">
    <property type="nucleotide sequence ID" value="NZ_CP010899.1"/>
</dbReference>
<keyword evidence="3" id="KW-1185">Reference proteome</keyword>
<evidence type="ECO:0000313" key="3">
    <source>
        <dbReference type="Proteomes" id="UP000062963"/>
    </source>
</evidence>
<dbReference type="KEGG" id="skn:SKUN_00913"/>
<reference evidence="2 3" key="1">
    <citation type="journal article" date="2015" name="Genome Announc.">
        <title>Complete Genome Sequence of Spiroplasma kunkelii Strain CR2-3x, Causal Agent of Corn Stunt Disease in Zea mays L.</title>
        <authorList>
            <person name="Davis R.E."/>
            <person name="Shao J."/>
            <person name="Dally E.L."/>
            <person name="Zhao Y."/>
            <person name="Gasparich G.E."/>
            <person name="Gaynor B.J."/>
            <person name="Athey J.C."/>
            <person name="Harrison N.A."/>
            <person name="Donofrio N."/>
        </authorList>
    </citation>
    <scope>NUCLEOTIDE SEQUENCE [LARGE SCALE GENOMIC DNA]</scope>
    <source>
        <strain evidence="2 3">CR2-3x</strain>
    </source>
</reference>
<feature type="transmembrane region" description="Helical" evidence="1">
    <location>
        <begin position="25"/>
        <end position="47"/>
    </location>
</feature>
<name>A0A0K2JGU5_SPIKU</name>
<keyword evidence="1" id="KW-1133">Transmembrane helix</keyword>
<feature type="transmembrane region" description="Helical" evidence="1">
    <location>
        <begin position="181"/>
        <end position="203"/>
    </location>
</feature>
<gene>
    <name evidence="2" type="ORF">SKUN_00913</name>
</gene>
<keyword evidence="1" id="KW-0472">Membrane</keyword>
<evidence type="ECO:0000313" key="2">
    <source>
        <dbReference type="EMBL" id="ALA97800.1"/>
    </source>
</evidence>
<dbReference type="AlphaFoldDB" id="A0A0K2JGU5"/>
<feature type="transmembrane region" description="Helical" evidence="1">
    <location>
        <begin position="591"/>
        <end position="611"/>
    </location>
</feature>
<dbReference type="Pfam" id="PF12730">
    <property type="entry name" value="ABC2_membrane_4"/>
    <property type="match status" value="1"/>
</dbReference>